<name>A0A9P7H886_9HYPO</name>
<organism evidence="1 2">
    <name type="scientific">Fusarium avenaceum</name>
    <dbReference type="NCBI Taxonomy" id="40199"/>
    <lineage>
        <taxon>Eukaryota</taxon>
        <taxon>Fungi</taxon>
        <taxon>Dikarya</taxon>
        <taxon>Ascomycota</taxon>
        <taxon>Pezizomycotina</taxon>
        <taxon>Sordariomycetes</taxon>
        <taxon>Hypocreomycetidae</taxon>
        <taxon>Hypocreales</taxon>
        <taxon>Nectriaceae</taxon>
        <taxon>Fusarium</taxon>
        <taxon>Fusarium tricinctum species complex</taxon>
    </lineage>
</organism>
<dbReference type="EMBL" id="JAGPUO010000004">
    <property type="protein sequence ID" value="KAG5663563.1"/>
    <property type="molecule type" value="Genomic_DNA"/>
</dbReference>
<reference evidence="1" key="1">
    <citation type="submission" date="2021-04" db="EMBL/GenBank/DDBJ databases">
        <title>Draft genome of Fusarium avenaceum strain F156N33, isolated from an atmospheric sample in Virginia.</title>
        <authorList>
            <person name="Yang S."/>
            <person name="Vinatzer B.A."/>
            <person name="Coleman J."/>
        </authorList>
    </citation>
    <scope>NUCLEOTIDE SEQUENCE</scope>
    <source>
        <strain evidence="1">F156N33</strain>
    </source>
</reference>
<dbReference type="AlphaFoldDB" id="A0A9P7H886"/>
<sequence length="208" mass="23462">MAPSWLEKFIVREDATPDARRNTETPTFEMHYTALAGHRRVLGIKGDRRPRYEVTRKAILAVWGDKCYVKSVESDVEIAVMDFHSFPAKTEVNFTQRKHNMDIKGNLGPFQASGGLGELHWKPTGMVPYGKASWELRDEDNLVVSVTIDDHQANGVISLWRNDLDPETVEELVIVGVSKIEEYRKLMRNSKTSTMSVASSAAWLAIAN</sequence>
<comment type="caution">
    <text evidence="1">The sequence shown here is derived from an EMBL/GenBank/DDBJ whole genome shotgun (WGS) entry which is preliminary data.</text>
</comment>
<evidence type="ECO:0000313" key="1">
    <source>
        <dbReference type="EMBL" id="KAG5663563.1"/>
    </source>
</evidence>
<gene>
    <name evidence="1" type="ORF">KAF25_001499</name>
</gene>
<protein>
    <submittedName>
        <fullName evidence="1">Uncharacterized protein</fullName>
    </submittedName>
</protein>
<evidence type="ECO:0000313" key="2">
    <source>
        <dbReference type="Proteomes" id="UP000782241"/>
    </source>
</evidence>
<dbReference type="Proteomes" id="UP000782241">
    <property type="component" value="Unassembled WGS sequence"/>
</dbReference>
<accession>A0A9P7H886</accession>
<keyword evidence="2" id="KW-1185">Reference proteome</keyword>
<proteinExistence type="predicted"/>